<keyword evidence="2" id="KW-1185">Reference proteome</keyword>
<comment type="caution">
    <text evidence="1">The sequence shown here is derived from an EMBL/GenBank/DDBJ whole genome shotgun (WGS) entry which is preliminary data.</text>
</comment>
<dbReference type="Proteomes" id="UP000828941">
    <property type="component" value="Chromosome 6"/>
</dbReference>
<accession>A0ACB9NIN3</accession>
<name>A0ACB9NIN3_BAUVA</name>
<dbReference type="EMBL" id="CM039431">
    <property type="protein sequence ID" value="KAI4335026.1"/>
    <property type="molecule type" value="Genomic_DNA"/>
</dbReference>
<evidence type="ECO:0000313" key="2">
    <source>
        <dbReference type="Proteomes" id="UP000828941"/>
    </source>
</evidence>
<gene>
    <name evidence="1" type="ORF">L6164_013712</name>
</gene>
<protein>
    <submittedName>
        <fullName evidence="1">Uncharacterized protein</fullName>
    </submittedName>
</protein>
<organism evidence="1 2">
    <name type="scientific">Bauhinia variegata</name>
    <name type="common">Purple orchid tree</name>
    <name type="synonym">Phanera variegata</name>
    <dbReference type="NCBI Taxonomy" id="167791"/>
    <lineage>
        <taxon>Eukaryota</taxon>
        <taxon>Viridiplantae</taxon>
        <taxon>Streptophyta</taxon>
        <taxon>Embryophyta</taxon>
        <taxon>Tracheophyta</taxon>
        <taxon>Spermatophyta</taxon>
        <taxon>Magnoliopsida</taxon>
        <taxon>eudicotyledons</taxon>
        <taxon>Gunneridae</taxon>
        <taxon>Pentapetalae</taxon>
        <taxon>rosids</taxon>
        <taxon>fabids</taxon>
        <taxon>Fabales</taxon>
        <taxon>Fabaceae</taxon>
        <taxon>Cercidoideae</taxon>
        <taxon>Cercideae</taxon>
        <taxon>Bauhiniinae</taxon>
        <taxon>Bauhinia</taxon>
    </lineage>
</organism>
<sequence length="69" mass="7513">MRKSPSKMKPRGKFFQDDAGPYTGFIMHVSSTKATVFNHLRIGNQSQKKALIGSEIGADTCCEMAAGSF</sequence>
<evidence type="ECO:0000313" key="1">
    <source>
        <dbReference type="EMBL" id="KAI4335026.1"/>
    </source>
</evidence>
<proteinExistence type="predicted"/>
<reference evidence="1 2" key="1">
    <citation type="journal article" date="2022" name="DNA Res.">
        <title>Chromosomal-level genome assembly of the orchid tree Bauhinia variegata (Leguminosae; Cercidoideae) supports the allotetraploid origin hypothesis of Bauhinia.</title>
        <authorList>
            <person name="Zhong Y."/>
            <person name="Chen Y."/>
            <person name="Zheng D."/>
            <person name="Pang J."/>
            <person name="Liu Y."/>
            <person name="Luo S."/>
            <person name="Meng S."/>
            <person name="Qian L."/>
            <person name="Wei D."/>
            <person name="Dai S."/>
            <person name="Zhou R."/>
        </authorList>
    </citation>
    <scope>NUCLEOTIDE SEQUENCE [LARGE SCALE GENOMIC DNA]</scope>
    <source>
        <strain evidence="1">BV-YZ2020</strain>
    </source>
</reference>